<evidence type="ECO:0000313" key="1">
    <source>
        <dbReference type="EMBL" id="GAY77624.1"/>
    </source>
</evidence>
<accession>A0A4Y1ZFA1</accession>
<sequence length="68" mass="7790">MIYLADEETRQSSGMAVDREVVPSDSWMKKARQILEGIQSVFFRCLHNTVDNRTGLCRRCAGFDAYLC</sequence>
<proteinExistence type="predicted"/>
<protein>
    <submittedName>
        <fullName evidence="1">Uncharacterized protein</fullName>
    </submittedName>
</protein>
<evidence type="ECO:0000313" key="2">
    <source>
        <dbReference type="Proteomes" id="UP000319716"/>
    </source>
</evidence>
<name>A0A4Y1ZFA1_9BACL</name>
<dbReference type="AlphaFoldDB" id="A0A4Y1ZFA1"/>
<dbReference type="Proteomes" id="UP000319716">
    <property type="component" value="Unassembled WGS sequence"/>
</dbReference>
<organism evidence="1 2">
    <name type="scientific">Sporolactobacillus inulinus</name>
    <dbReference type="NCBI Taxonomy" id="2078"/>
    <lineage>
        <taxon>Bacteria</taxon>
        <taxon>Bacillati</taxon>
        <taxon>Bacillota</taxon>
        <taxon>Bacilli</taxon>
        <taxon>Bacillales</taxon>
        <taxon>Sporolactobacillaceae</taxon>
        <taxon>Sporolactobacillus</taxon>
    </lineage>
</organism>
<comment type="caution">
    <text evidence="1">The sequence shown here is derived from an EMBL/GenBank/DDBJ whole genome shotgun (WGS) entry which is preliminary data.</text>
</comment>
<dbReference type="EMBL" id="BEXB01000029">
    <property type="protein sequence ID" value="GAY77624.1"/>
    <property type="molecule type" value="Genomic_DNA"/>
</dbReference>
<reference evidence="1 2" key="1">
    <citation type="submission" date="2017-11" db="EMBL/GenBank/DDBJ databases">
        <title>Draft Genome Sequence of Sporolactobacillus inulinus NBRC 111894 Isolated from Koso, a Japanese Sugar-Vegetable Fermented Beverage.</title>
        <authorList>
            <person name="Chiou T.Y."/>
            <person name="Oshima K."/>
            <person name="Suda W."/>
            <person name="Hattori M."/>
            <person name="Takahashi T."/>
        </authorList>
    </citation>
    <scope>NUCLEOTIDE SEQUENCE [LARGE SCALE GENOMIC DNA]</scope>
    <source>
        <strain evidence="1 2">NBRC111894</strain>
    </source>
</reference>
<gene>
    <name evidence="1" type="ORF">NBRC111894_3178</name>
</gene>